<dbReference type="RefSeq" id="WP_112782760.1">
    <property type="nucleotide sequence ID" value="NZ_CP030041.1"/>
</dbReference>
<dbReference type="KEGG" id="est:DN752_03845"/>
<evidence type="ECO:0000313" key="3">
    <source>
        <dbReference type="Proteomes" id="UP000248688"/>
    </source>
</evidence>
<organism evidence="2 3">
    <name type="scientific">Echinicola strongylocentroti</name>
    <dbReference type="NCBI Taxonomy" id="1795355"/>
    <lineage>
        <taxon>Bacteria</taxon>
        <taxon>Pseudomonadati</taxon>
        <taxon>Bacteroidota</taxon>
        <taxon>Cytophagia</taxon>
        <taxon>Cytophagales</taxon>
        <taxon>Cyclobacteriaceae</taxon>
        <taxon>Echinicola</taxon>
    </lineage>
</organism>
<feature type="transmembrane region" description="Helical" evidence="1">
    <location>
        <begin position="6"/>
        <end position="23"/>
    </location>
</feature>
<gene>
    <name evidence="2" type="ORF">DN752_03845</name>
</gene>
<keyword evidence="1" id="KW-0812">Transmembrane</keyword>
<keyword evidence="1" id="KW-1133">Transmembrane helix</keyword>
<proteinExistence type="predicted"/>
<keyword evidence="3" id="KW-1185">Reference proteome</keyword>
<keyword evidence="1" id="KW-0472">Membrane</keyword>
<accession>A0A2Z4IEJ3</accession>
<dbReference type="Proteomes" id="UP000248688">
    <property type="component" value="Chromosome"/>
</dbReference>
<name>A0A2Z4IEJ3_9BACT</name>
<protein>
    <submittedName>
        <fullName evidence="2">Uncharacterized protein</fullName>
    </submittedName>
</protein>
<reference evidence="2 3" key="1">
    <citation type="submission" date="2018-06" db="EMBL/GenBank/DDBJ databases">
        <title>Echinicola strongylocentroti sp. nov., isolated from a sea urchin Strongylocentrotus intermedius.</title>
        <authorList>
            <person name="Bae S.S."/>
        </authorList>
    </citation>
    <scope>NUCLEOTIDE SEQUENCE [LARGE SCALE GENOMIC DNA]</scope>
    <source>
        <strain evidence="2 3">MEBiC08714</strain>
    </source>
</reference>
<evidence type="ECO:0000256" key="1">
    <source>
        <dbReference type="SAM" id="Phobius"/>
    </source>
</evidence>
<dbReference type="AlphaFoldDB" id="A0A2Z4IEJ3"/>
<dbReference type="EMBL" id="CP030041">
    <property type="protein sequence ID" value="AWW29344.1"/>
    <property type="molecule type" value="Genomic_DNA"/>
</dbReference>
<sequence>MKKVIIISIVFNFLLAFLAYTFYKAKEQNIQYSVKHAVELTKKTKELESLQEYASLMEGYTATLQGIAMENIRLQKEQLDLSGLGMNHKNGRRLILLIDVNSCTKCLDIEMKRIKEKGLEGIINILINESSERQRRVFKNKYTYEGDVHYTSTRLFQQISSPAYVVCDLNGVVLDACVIPKGFPEIPDLFLDKYR</sequence>
<evidence type="ECO:0000313" key="2">
    <source>
        <dbReference type="EMBL" id="AWW29344.1"/>
    </source>
</evidence>
<dbReference type="OrthoDB" id="9824014at2"/>